<dbReference type="EMBL" id="GGFL01007559">
    <property type="protein sequence ID" value="MBW71737.1"/>
    <property type="molecule type" value="Transcribed_RNA"/>
</dbReference>
<evidence type="ECO:0000313" key="1">
    <source>
        <dbReference type="EMBL" id="MBW71737.1"/>
    </source>
</evidence>
<accession>A0A2M4D2G8</accession>
<sequence>MVVAVDVAVAAVAAVAAGDGAEGDADDAAELNREAAAQVAVPGGKDVGDVAVALVVAGAVAVPVVADGTRDVVGVAA</sequence>
<dbReference type="AlphaFoldDB" id="A0A2M4D2G8"/>
<proteinExistence type="predicted"/>
<reference evidence="1" key="1">
    <citation type="submission" date="2018-01" db="EMBL/GenBank/DDBJ databases">
        <title>An insight into the sialome of Amazonian anophelines.</title>
        <authorList>
            <person name="Ribeiro J.M."/>
            <person name="Scarpassa V."/>
            <person name="Calvo E."/>
        </authorList>
    </citation>
    <scope>NUCLEOTIDE SEQUENCE</scope>
</reference>
<organism evidence="1">
    <name type="scientific">Anopheles darlingi</name>
    <name type="common">Mosquito</name>
    <dbReference type="NCBI Taxonomy" id="43151"/>
    <lineage>
        <taxon>Eukaryota</taxon>
        <taxon>Metazoa</taxon>
        <taxon>Ecdysozoa</taxon>
        <taxon>Arthropoda</taxon>
        <taxon>Hexapoda</taxon>
        <taxon>Insecta</taxon>
        <taxon>Pterygota</taxon>
        <taxon>Neoptera</taxon>
        <taxon>Endopterygota</taxon>
        <taxon>Diptera</taxon>
        <taxon>Nematocera</taxon>
        <taxon>Culicoidea</taxon>
        <taxon>Culicidae</taxon>
        <taxon>Anophelinae</taxon>
        <taxon>Anopheles</taxon>
    </lineage>
</organism>
<name>A0A2M4D2G8_ANODA</name>
<protein>
    <submittedName>
        <fullName evidence="1">Putative secreted protein</fullName>
    </submittedName>
</protein>